<reference evidence="1" key="2">
    <citation type="submission" date="2025-08" db="UniProtKB">
        <authorList>
            <consortium name="Ensembl"/>
        </authorList>
    </citation>
    <scope>IDENTIFICATION</scope>
</reference>
<dbReference type="GeneTree" id="ENSGT01120000271815"/>
<organism evidence="1 2">
    <name type="scientific">Callithrix jacchus</name>
    <name type="common">White-tufted-ear marmoset</name>
    <name type="synonym">Simia Jacchus</name>
    <dbReference type="NCBI Taxonomy" id="9483"/>
    <lineage>
        <taxon>Eukaryota</taxon>
        <taxon>Metazoa</taxon>
        <taxon>Chordata</taxon>
        <taxon>Craniata</taxon>
        <taxon>Vertebrata</taxon>
        <taxon>Euteleostomi</taxon>
        <taxon>Mammalia</taxon>
        <taxon>Eutheria</taxon>
        <taxon>Euarchontoglires</taxon>
        <taxon>Primates</taxon>
        <taxon>Haplorrhini</taxon>
        <taxon>Platyrrhini</taxon>
        <taxon>Cebidae</taxon>
        <taxon>Callitrichinae</taxon>
        <taxon>Callithrix</taxon>
        <taxon>Callithrix</taxon>
    </lineage>
</organism>
<dbReference type="Ensembl" id="ENSCJAT00000146024.1">
    <property type="protein sequence ID" value="ENSCJAP00000081101.1"/>
    <property type="gene ID" value="ENSCJAG00000075238.1"/>
</dbReference>
<dbReference type="PRINTS" id="PR02045">
    <property type="entry name" value="F138DOMAIN"/>
</dbReference>
<dbReference type="Proteomes" id="UP000008225">
    <property type="component" value="Chromosome 2"/>
</dbReference>
<dbReference type="OMA" id="ARPTHII"/>
<name>A0A8I3W144_CALJA</name>
<accession>A0A8I3W144</accession>
<dbReference type="PANTHER" id="PTHR12138:SF162">
    <property type="entry name" value="CHROMOSOME UNDETERMINED SCAFFOLD_275, WHOLE GENOME SHOTGUN SEQUENCE"/>
    <property type="match status" value="1"/>
</dbReference>
<reference evidence="1 2" key="1">
    <citation type="submission" date="2009-03" db="EMBL/GenBank/DDBJ databases">
        <authorList>
            <person name="Warren W."/>
            <person name="Ye L."/>
            <person name="Minx P."/>
            <person name="Worley K."/>
            <person name="Gibbs R."/>
            <person name="Wilson R.K."/>
        </authorList>
    </citation>
    <scope>NUCLEOTIDE SEQUENCE [LARGE SCALE GENOMIC DNA]</scope>
</reference>
<evidence type="ECO:0000313" key="2">
    <source>
        <dbReference type="Proteomes" id="UP000008225"/>
    </source>
</evidence>
<protein>
    <submittedName>
        <fullName evidence="1">Uncharacterized protein</fullName>
    </submittedName>
</protein>
<dbReference type="AlphaFoldDB" id="A0A8I3W144"/>
<proteinExistence type="predicted"/>
<evidence type="ECO:0000313" key="1">
    <source>
        <dbReference type="Ensembl" id="ENSCJAP00000081101.1"/>
    </source>
</evidence>
<dbReference type="PANTHER" id="PTHR12138">
    <property type="entry name" value="PRIMATE-EXPANDED PROTEIN FAMILY"/>
    <property type="match status" value="1"/>
</dbReference>
<sequence length="121" mass="12968">MVLPHCNLCLPGSCNSSGSASSGAGITDAYHHAWLIFVLLLETGFHLIGQAGLELLISSDLPASASQSAGITGLSHRARPTHIISFSTSVLLLTYSELIFKALSIFTFQLSESSFHEHHKF</sequence>
<keyword evidence="2" id="KW-1185">Reference proteome</keyword>
<reference evidence="1" key="3">
    <citation type="submission" date="2025-09" db="UniProtKB">
        <authorList>
            <consortium name="Ensembl"/>
        </authorList>
    </citation>
    <scope>IDENTIFICATION</scope>
</reference>